<gene>
    <name evidence="2" type="primary">ABSGL_13197.1 scaffold 13659</name>
</gene>
<dbReference type="AlphaFoldDB" id="A0A168RYA9"/>
<keyword evidence="3" id="KW-1185">Reference proteome</keyword>
<sequence length="144" mass="15845">MSELENLKKLKARLYGTTSSVAISNVNCRYDRSVNFPRHTASIAMSMKNPSSTFSSFILPNYPLDSPSLSTFSLFSVSPPPSSSNSSLPSRSRLFPPSSSQSGSSVAARCNIWRHHWALVIRQIPFNLSTIISDINSALLHILD</sequence>
<name>A0A168RYA9_ABSGL</name>
<evidence type="ECO:0000256" key="1">
    <source>
        <dbReference type="SAM" id="MobiDB-lite"/>
    </source>
</evidence>
<dbReference type="InParanoid" id="A0A168RYA9"/>
<organism evidence="2">
    <name type="scientific">Absidia glauca</name>
    <name type="common">Pin mould</name>
    <dbReference type="NCBI Taxonomy" id="4829"/>
    <lineage>
        <taxon>Eukaryota</taxon>
        <taxon>Fungi</taxon>
        <taxon>Fungi incertae sedis</taxon>
        <taxon>Mucoromycota</taxon>
        <taxon>Mucoromycotina</taxon>
        <taxon>Mucoromycetes</taxon>
        <taxon>Mucorales</taxon>
        <taxon>Cunninghamellaceae</taxon>
        <taxon>Absidia</taxon>
    </lineage>
</organism>
<proteinExistence type="predicted"/>
<evidence type="ECO:0000313" key="3">
    <source>
        <dbReference type="Proteomes" id="UP000078561"/>
    </source>
</evidence>
<dbReference type="EMBL" id="LT554760">
    <property type="protein sequence ID" value="SAM07554.1"/>
    <property type="molecule type" value="Genomic_DNA"/>
</dbReference>
<dbReference type="Proteomes" id="UP000078561">
    <property type="component" value="Unassembled WGS sequence"/>
</dbReference>
<evidence type="ECO:0000313" key="2">
    <source>
        <dbReference type="EMBL" id="SAM07554.1"/>
    </source>
</evidence>
<protein>
    <submittedName>
        <fullName evidence="2">Uncharacterized protein</fullName>
    </submittedName>
</protein>
<feature type="region of interest" description="Disordered" evidence="1">
    <location>
        <begin position="77"/>
        <end position="104"/>
    </location>
</feature>
<reference evidence="2" key="1">
    <citation type="submission" date="2016-04" db="EMBL/GenBank/DDBJ databases">
        <authorList>
            <person name="Evans L.H."/>
            <person name="Alamgir A."/>
            <person name="Owens N."/>
            <person name="Weber N.D."/>
            <person name="Virtaneva K."/>
            <person name="Barbian K."/>
            <person name="Babar A."/>
            <person name="Rosenke K."/>
        </authorList>
    </citation>
    <scope>NUCLEOTIDE SEQUENCE [LARGE SCALE GENOMIC DNA]</scope>
    <source>
        <strain evidence="2">CBS 101.48</strain>
    </source>
</reference>
<accession>A0A168RYA9</accession>